<comment type="caution">
    <text evidence="2">The sequence shown here is derived from an EMBL/GenBank/DDBJ whole genome shotgun (WGS) entry which is preliminary data.</text>
</comment>
<feature type="transmembrane region" description="Helical" evidence="1">
    <location>
        <begin position="49"/>
        <end position="70"/>
    </location>
</feature>
<keyword evidence="3" id="KW-1185">Reference proteome</keyword>
<gene>
    <name evidence="2" type="ORF">JOF44_002701</name>
</gene>
<organism evidence="2 3">
    <name type="scientific">Brachybacterium fresconis</name>
    <dbReference type="NCBI Taxonomy" id="173363"/>
    <lineage>
        <taxon>Bacteria</taxon>
        <taxon>Bacillati</taxon>
        <taxon>Actinomycetota</taxon>
        <taxon>Actinomycetes</taxon>
        <taxon>Micrococcales</taxon>
        <taxon>Dermabacteraceae</taxon>
        <taxon>Brachybacterium</taxon>
    </lineage>
</organism>
<feature type="transmembrane region" description="Helical" evidence="1">
    <location>
        <begin position="172"/>
        <end position="205"/>
    </location>
</feature>
<dbReference type="InterPro" id="IPR006938">
    <property type="entry name" value="DUF624"/>
</dbReference>
<evidence type="ECO:0000313" key="2">
    <source>
        <dbReference type="EMBL" id="MBP2409798.1"/>
    </source>
</evidence>
<keyword evidence="1" id="KW-0812">Transmembrane</keyword>
<evidence type="ECO:0000313" key="3">
    <source>
        <dbReference type="Proteomes" id="UP000698222"/>
    </source>
</evidence>
<keyword evidence="1" id="KW-1133">Transmembrane helix</keyword>
<name>A0ABS4YPC0_9MICO</name>
<feature type="transmembrane region" description="Helical" evidence="1">
    <location>
        <begin position="20"/>
        <end position="42"/>
    </location>
</feature>
<feature type="transmembrane region" description="Helical" evidence="1">
    <location>
        <begin position="127"/>
        <end position="152"/>
    </location>
</feature>
<dbReference type="RefSeq" id="WP_209892403.1">
    <property type="nucleotide sequence ID" value="NZ_BAAAJV010000025.1"/>
</dbReference>
<accession>A0ABS4YPC0</accession>
<dbReference type="Pfam" id="PF04854">
    <property type="entry name" value="DUF624"/>
    <property type="match status" value="1"/>
</dbReference>
<evidence type="ECO:0000256" key="1">
    <source>
        <dbReference type="SAM" id="Phobius"/>
    </source>
</evidence>
<feature type="transmembrane region" description="Helical" evidence="1">
    <location>
        <begin position="96"/>
        <end position="115"/>
    </location>
</feature>
<keyword evidence="1" id="KW-0472">Membrane</keyword>
<reference evidence="2 3" key="1">
    <citation type="submission" date="2021-03" db="EMBL/GenBank/DDBJ databases">
        <title>Sequencing the genomes of 1000 actinobacteria strains.</title>
        <authorList>
            <person name="Klenk H.-P."/>
        </authorList>
    </citation>
    <scope>NUCLEOTIDE SEQUENCE [LARGE SCALE GENOMIC DNA]</scope>
    <source>
        <strain evidence="2 3">DSM 14564</strain>
    </source>
</reference>
<dbReference type="Proteomes" id="UP000698222">
    <property type="component" value="Unassembled WGS sequence"/>
</dbReference>
<proteinExistence type="predicted"/>
<dbReference type="EMBL" id="JAGIOC010000001">
    <property type="protein sequence ID" value="MBP2409798.1"/>
    <property type="molecule type" value="Genomic_DNA"/>
</dbReference>
<sequence length="230" mass="24991">MTSPRRSRGLFTEITEAVYWFLVIDVMLVLASAPTIVVWALIARGELNALLFTIAALPLLPAISAALYTWRVRSTDDELVPARRFLHGYRVNLRDSLMAGVPALLVLGLLLFNIAHGGAAGTRALNAVFLVLAVLVLLVLTRALSIVSAFSFRTIDVFRLTAFTLLTKPLSTLALISLGVLTLGLMVVVGEFLLLVTASLLTFALWASEKPVSQLLTERFVLTDETAQAE</sequence>
<protein>
    <submittedName>
        <fullName evidence="2">Membrane protein YesL</fullName>
    </submittedName>
</protein>